<proteinExistence type="predicted"/>
<accession>A0ABT1S4Y8</accession>
<dbReference type="Pfam" id="PF01966">
    <property type="entry name" value="HD"/>
    <property type="match status" value="1"/>
</dbReference>
<dbReference type="Proteomes" id="UP001524478">
    <property type="component" value="Unassembled WGS sequence"/>
</dbReference>
<dbReference type="Gene3D" id="1.10.3210.10">
    <property type="entry name" value="Hypothetical protein af1432"/>
    <property type="match status" value="1"/>
</dbReference>
<dbReference type="CDD" id="cd00077">
    <property type="entry name" value="HDc"/>
    <property type="match status" value="1"/>
</dbReference>
<comment type="caution">
    <text evidence="2">The sequence shown here is derived from an EMBL/GenBank/DDBJ whole genome shotgun (WGS) entry which is preliminary data.</text>
</comment>
<keyword evidence="3" id="KW-1185">Reference proteome</keyword>
<dbReference type="SUPFAM" id="SSF109604">
    <property type="entry name" value="HD-domain/PDEase-like"/>
    <property type="match status" value="1"/>
</dbReference>
<evidence type="ECO:0000313" key="2">
    <source>
        <dbReference type="EMBL" id="MCQ4921524.1"/>
    </source>
</evidence>
<evidence type="ECO:0000313" key="3">
    <source>
        <dbReference type="Proteomes" id="UP001524478"/>
    </source>
</evidence>
<dbReference type="InterPro" id="IPR006674">
    <property type="entry name" value="HD_domain"/>
</dbReference>
<sequence>MSYSKERFDKLFSLINREGKDKLLEYLNENEYFTAPCSSQFHGSKEGGLLEHSVNVADLMLDISDTLNYFDKEMIESIIIVGLFHDIGKSGYYGKPNYVENILKTTKKRSEAKPMK</sequence>
<protein>
    <submittedName>
        <fullName evidence="2">HD domain-containing protein</fullName>
    </submittedName>
</protein>
<evidence type="ECO:0000259" key="1">
    <source>
        <dbReference type="Pfam" id="PF01966"/>
    </source>
</evidence>
<reference evidence="2 3" key="1">
    <citation type="submission" date="2022-06" db="EMBL/GenBank/DDBJ databases">
        <title>Isolation of gut microbiota from human fecal samples.</title>
        <authorList>
            <person name="Pamer E.G."/>
            <person name="Barat B."/>
            <person name="Waligurski E."/>
            <person name="Medina S."/>
            <person name="Paddock L."/>
            <person name="Mostad J."/>
        </authorList>
    </citation>
    <scope>NUCLEOTIDE SEQUENCE [LARGE SCALE GENOMIC DNA]</scope>
    <source>
        <strain evidence="2 3">DFI.7.95</strain>
    </source>
</reference>
<organism evidence="2 3">
    <name type="scientific">Tissierella carlieri</name>
    <dbReference type="NCBI Taxonomy" id="689904"/>
    <lineage>
        <taxon>Bacteria</taxon>
        <taxon>Bacillati</taxon>
        <taxon>Bacillota</taxon>
        <taxon>Tissierellia</taxon>
        <taxon>Tissierellales</taxon>
        <taxon>Tissierellaceae</taxon>
        <taxon>Tissierella</taxon>
    </lineage>
</organism>
<dbReference type="InterPro" id="IPR003607">
    <property type="entry name" value="HD/PDEase_dom"/>
</dbReference>
<feature type="domain" description="HD" evidence="1">
    <location>
        <begin position="50"/>
        <end position="94"/>
    </location>
</feature>
<dbReference type="EMBL" id="JANGAC010000001">
    <property type="protein sequence ID" value="MCQ4921524.1"/>
    <property type="molecule type" value="Genomic_DNA"/>
</dbReference>
<dbReference type="RefSeq" id="WP_256310044.1">
    <property type="nucleotide sequence ID" value="NZ_JANGAC010000001.1"/>
</dbReference>
<name>A0ABT1S4Y8_9FIRM</name>
<gene>
    <name evidence="2" type="ORF">NE686_00380</name>
</gene>